<dbReference type="InterPro" id="IPR052529">
    <property type="entry name" value="Bact_Transport_Assoc"/>
</dbReference>
<dbReference type="RefSeq" id="WP_189391510.1">
    <property type="nucleotide sequence ID" value="NZ_BMZN01000002.1"/>
</dbReference>
<keyword evidence="4" id="KW-1185">Reference proteome</keyword>
<feature type="transmembrane region" description="Helical" evidence="1">
    <location>
        <begin position="230"/>
        <end position="248"/>
    </location>
</feature>
<dbReference type="Pfam" id="PF04235">
    <property type="entry name" value="DUF418"/>
    <property type="match status" value="1"/>
</dbReference>
<keyword evidence="1" id="KW-0812">Transmembrane</keyword>
<dbReference type="Proteomes" id="UP000608923">
    <property type="component" value="Unassembled WGS sequence"/>
</dbReference>
<accession>A0A8H9IJT7</accession>
<feature type="transmembrane region" description="Helical" evidence="1">
    <location>
        <begin position="50"/>
        <end position="71"/>
    </location>
</feature>
<protein>
    <recommendedName>
        <fullName evidence="2">DUF418 domain-containing protein</fullName>
    </recommendedName>
</protein>
<dbReference type="AlphaFoldDB" id="A0A8H9IJT7"/>
<evidence type="ECO:0000259" key="2">
    <source>
        <dbReference type="Pfam" id="PF04235"/>
    </source>
</evidence>
<feature type="transmembrane region" description="Helical" evidence="1">
    <location>
        <begin position="137"/>
        <end position="156"/>
    </location>
</feature>
<proteinExistence type="predicted"/>
<feature type="transmembrane region" description="Helical" evidence="1">
    <location>
        <begin position="324"/>
        <end position="345"/>
    </location>
</feature>
<evidence type="ECO:0000313" key="4">
    <source>
        <dbReference type="Proteomes" id="UP000608923"/>
    </source>
</evidence>
<evidence type="ECO:0000256" key="1">
    <source>
        <dbReference type="SAM" id="Phobius"/>
    </source>
</evidence>
<feature type="transmembrane region" description="Helical" evidence="1">
    <location>
        <begin position="187"/>
        <end position="209"/>
    </location>
</feature>
<dbReference type="PANTHER" id="PTHR30590">
    <property type="entry name" value="INNER MEMBRANE PROTEIN"/>
    <property type="match status" value="1"/>
</dbReference>
<feature type="transmembrane region" description="Helical" evidence="1">
    <location>
        <begin position="12"/>
        <end position="30"/>
    </location>
</feature>
<reference evidence="4" key="1">
    <citation type="journal article" date="2019" name="Int. J. Syst. Evol. Microbiol.">
        <title>The Global Catalogue of Microorganisms (GCM) 10K type strain sequencing project: providing services to taxonomists for standard genome sequencing and annotation.</title>
        <authorList>
            <consortium name="The Broad Institute Genomics Platform"/>
            <consortium name="The Broad Institute Genome Sequencing Center for Infectious Disease"/>
            <person name="Wu L."/>
            <person name="Ma J."/>
        </authorList>
    </citation>
    <scope>NUCLEOTIDE SEQUENCE [LARGE SCALE GENOMIC DNA]</scope>
    <source>
        <strain evidence="4">KCTC 42083</strain>
    </source>
</reference>
<dbReference type="EMBL" id="BMZN01000002">
    <property type="protein sequence ID" value="GHC41841.1"/>
    <property type="molecule type" value="Genomic_DNA"/>
</dbReference>
<evidence type="ECO:0000313" key="3">
    <source>
        <dbReference type="EMBL" id="GHC41841.1"/>
    </source>
</evidence>
<dbReference type="PANTHER" id="PTHR30590:SF2">
    <property type="entry name" value="INNER MEMBRANE PROTEIN"/>
    <property type="match status" value="1"/>
</dbReference>
<name>A0A8H9IJT7_9BURK</name>
<feature type="transmembrane region" description="Helical" evidence="1">
    <location>
        <begin position="254"/>
        <end position="276"/>
    </location>
</feature>
<gene>
    <name evidence="3" type="ORF">GCM10010096_10540</name>
</gene>
<keyword evidence="1" id="KW-0472">Membrane</keyword>
<dbReference type="InterPro" id="IPR007349">
    <property type="entry name" value="DUF418"/>
</dbReference>
<sequence>MSSSSRNTSVDLIRTAALIGICVVNLPFLAMTDNIPTHSSPFYDQAAAFLIEFLFQGKFFLLFSLIFGWGIEIQARSATRAGVPLSQRYFRRLSGLALLGCLHAMLVFTGDILLLYAVLGLLIWPLRNSTPSKLVKIALAMVLVELLSLALVMFWVSSLEELAPVYSLGGAFSEATLARLTDWPETFGFLFLYQGPLAFGAMLLGLAAAKSRFFEANSPGLQKLGKAMPWLVLIALPINIFTAVTANQTDVMGLIGLFSVSIGAPLLSLIYLYLLLRCAAWIRLPEVLIEAGRNSLTAYVCQGVWAGLIFSSYGLGLFDALGNAALLLMAVVLALIAMTLTGLIARRWGRAPLEAVLRRITYGAQTDRK</sequence>
<keyword evidence="1" id="KW-1133">Transmembrane helix</keyword>
<feature type="transmembrane region" description="Helical" evidence="1">
    <location>
        <begin position="296"/>
        <end position="318"/>
    </location>
</feature>
<feature type="domain" description="DUF418" evidence="2">
    <location>
        <begin position="208"/>
        <end position="363"/>
    </location>
</feature>
<comment type="caution">
    <text evidence="3">The sequence shown here is derived from an EMBL/GenBank/DDBJ whole genome shotgun (WGS) entry which is preliminary data.</text>
</comment>
<organism evidence="3 4">
    <name type="scientific">Alcaligenes pakistanensis</name>
    <dbReference type="NCBI Taxonomy" id="1482717"/>
    <lineage>
        <taxon>Bacteria</taxon>
        <taxon>Pseudomonadati</taxon>
        <taxon>Pseudomonadota</taxon>
        <taxon>Betaproteobacteria</taxon>
        <taxon>Burkholderiales</taxon>
        <taxon>Alcaligenaceae</taxon>
        <taxon>Alcaligenes</taxon>
    </lineage>
</organism>
<feature type="transmembrane region" description="Helical" evidence="1">
    <location>
        <begin position="96"/>
        <end position="125"/>
    </location>
</feature>